<dbReference type="Proteomes" id="UP000247152">
    <property type="component" value="Unassembled WGS sequence"/>
</dbReference>
<comment type="caution">
    <text evidence="1">The sequence shown here is derived from an EMBL/GenBank/DDBJ whole genome shotgun (WGS) entry which is preliminary data.</text>
</comment>
<name>A0A317TY13_9GAMM</name>
<accession>A0A317TY13</accession>
<gene>
    <name evidence="1" type="ORF">DGG96_16800</name>
</gene>
<dbReference type="AlphaFoldDB" id="A0A317TY13"/>
<dbReference type="EMBL" id="QHJG01000033">
    <property type="protein sequence ID" value="PWY54494.1"/>
    <property type="molecule type" value="Genomic_DNA"/>
</dbReference>
<reference evidence="1 2" key="1">
    <citation type="submission" date="2018-05" db="EMBL/GenBank/DDBJ databases">
        <title>Legionella qingyii sp.nov., whole genome shotgun sequence.</title>
        <authorList>
            <person name="Wu H."/>
            <person name="Zhu Q."/>
            <person name="Hu C."/>
        </authorList>
    </citation>
    <scope>NUCLEOTIDE SEQUENCE [LARGE SCALE GENOMIC DNA]</scope>
    <source>
        <strain evidence="1 2">HEB18</strain>
    </source>
</reference>
<protein>
    <submittedName>
        <fullName evidence="1">Uncharacterized protein</fullName>
    </submittedName>
</protein>
<proteinExistence type="predicted"/>
<sequence>MLCSGYFYYYKFPILCKRSLKKVYFSTTSKTNYICIDKIWYRSRISLFNVFVLAYGEKKNAGVNKIVLLLTEHVLVNWDPRGVYQRELFFPIKIAIFLYRFQQDPLLVSYCIEEILIIIEHPRVVLLKMRILSVLLYENLVKTNRLLLQILLIITSNKI</sequence>
<organism evidence="1 2">
    <name type="scientific">Legionella qingyii</name>
    <dbReference type="NCBI Taxonomy" id="2184757"/>
    <lineage>
        <taxon>Bacteria</taxon>
        <taxon>Pseudomonadati</taxon>
        <taxon>Pseudomonadota</taxon>
        <taxon>Gammaproteobacteria</taxon>
        <taxon>Legionellales</taxon>
        <taxon>Legionellaceae</taxon>
        <taxon>Legionella</taxon>
    </lineage>
</organism>
<evidence type="ECO:0000313" key="1">
    <source>
        <dbReference type="EMBL" id="PWY54494.1"/>
    </source>
</evidence>
<evidence type="ECO:0000313" key="2">
    <source>
        <dbReference type="Proteomes" id="UP000247152"/>
    </source>
</evidence>